<accession>A1ZKC7</accession>
<organism evidence="1 2">
    <name type="scientific">Microscilla marina ATCC 23134</name>
    <dbReference type="NCBI Taxonomy" id="313606"/>
    <lineage>
        <taxon>Bacteria</taxon>
        <taxon>Pseudomonadati</taxon>
        <taxon>Bacteroidota</taxon>
        <taxon>Cytophagia</taxon>
        <taxon>Cytophagales</taxon>
        <taxon>Microscillaceae</taxon>
        <taxon>Microscilla</taxon>
    </lineage>
</organism>
<proteinExistence type="predicted"/>
<evidence type="ECO:0000313" key="2">
    <source>
        <dbReference type="Proteomes" id="UP000004095"/>
    </source>
</evidence>
<gene>
    <name evidence="1" type="ORF">M23134_02344</name>
</gene>
<reference evidence="1 2" key="1">
    <citation type="submission" date="2007-01" db="EMBL/GenBank/DDBJ databases">
        <authorList>
            <person name="Haygood M."/>
            <person name="Podell S."/>
            <person name="Anderson C."/>
            <person name="Hopkinson B."/>
            <person name="Roe K."/>
            <person name="Barbeau K."/>
            <person name="Gaasterland T."/>
            <person name="Ferriera S."/>
            <person name="Johnson J."/>
            <person name="Kravitz S."/>
            <person name="Beeson K."/>
            <person name="Sutton G."/>
            <person name="Rogers Y.-H."/>
            <person name="Friedman R."/>
            <person name="Frazier M."/>
            <person name="Venter J.C."/>
        </authorList>
    </citation>
    <scope>NUCLEOTIDE SEQUENCE [LARGE SCALE GENOMIC DNA]</scope>
    <source>
        <strain evidence="1 2">ATCC 23134</strain>
    </source>
</reference>
<keyword evidence="2" id="KW-1185">Reference proteome</keyword>
<comment type="caution">
    <text evidence="1">The sequence shown here is derived from an EMBL/GenBank/DDBJ whole genome shotgun (WGS) entry which is preliminary data.</text>
</comment>
<protein>
    <submittedName>
        <fullName evidence="1">Uncharacterized protein</fullName>
    </submittedName>
</protein>
<dbReference type="EMBL" id="AAWS01000012">
    <property type="protein sequence ID" value="EAY29153.1"/>
    <property type="molecule type" value="Genomic_DNA"/>
</dbReference>
<dbReference type="AlphaFoldDB" id="A1ZKC7"/>
<name>A1ZKC7_MICM2</name>
<evidence type="ECO:0000313" key="1">
    <source>
        <dbReference type="EMBL" id="EAY29153.1"/>
    </source>
</evidence>
<sequence>MCFGWSRQQGHGTTTVAYKINFNEVWLVKLRLKMRIYLVTTP</sequence>
<dbReference type="Proteomes" id="UP000004095">
    <property type="component" value="Unassembled WGS sequence"/>
</dbReference>